<evidence type="ECO:0000256" key="6">
    <source>
        <dbReference type="ARBA" id="ARBA00023268"/>
    </source>
</evidence>
<dbReference type="InterPro" id="IPR013546">
    <property type="entry name" value="PII_UdlTrfase/GS_AdlTrfase"/>
</dbReference>
<evidence type="ECO:0000256" key="7">
    <source>
        <dbReference type="ARBA" id="ARBA00047968"/>
    </source>
</evidence>
<dbReference type="CDD" id="cd04900">
    <property type="entry name" value="ACT_UUR-like_1"/>
    <property type="match status" value="1"/>
</dbReference>
<dbReference type="PIRSF" id="PIRSF006288">
    <property type="entry name" value="PII_uridyltransf"/>
    <property type="match status" value="1"/>
</dbReference>
<evidence type="ECO:0000256" key="1">
    <source>
        <dbReference type="ARBA" id="ARBA00022679"/>
    </source>
</evidence>
<dbReference type="PANTHER" id="PTHR47320">
    <property type="entry name" value="BIFUNCTIONAL URIDYLYLTRANSFERASE/URIDYLYL-REMOVING ENZYME"/>
    <property type="match status" value="1"/>
</dbReference>
<dbReference type="GO" id="GO:0006808">
    <property type="term" value="P:regulation of nitrogen utilization"/>
    <property type="evidence" value="ECO:0007669"/>
    <property type="project" value="UniProtKB-UniRule"/>
</dbReference>
<dbReference type="InterPro" id="IPR006674">
    <property type="entry name" value="HD_domain"/>
</dbReference>
<organism evidence="11 12">
    <name type="scientific">Zooshikella ganghwensis</name>
    <dbReference type="NCBI Taxonomy" id="202772"/>
    <lineage>
        <taxon>Bacteria</taxon>
        <taxon>Pseudomonadati</taxon>
        <taxon>Pseudomonadota</taxon>
        <taxon>Gammaproteobacteria</taxon>
        <taxon>Oceanospirillales</taxon>
        <taxon>Zooshikellaceae</taxon>
        <taxon>Zooshikella</taxon>
    </lineage>
</organism>
<evidence type="ECO:0000313" key="12">
    <source>
        <dbReference type="Proteomes" id="UP000257039"/>
    </source>
</evidence>
<comment type="function">
    <text evidence="8">Modifies, by uridylylation and deuridylylation, the PII regulatory proteins (GlnB and homologs), in response to the nitrogen status of the cell that GlnD senses through the glutamine level. Under low glutamine levels, catalyzes the conversion of the PII proteins and UTP to PII-UMP and PPi, while under higher glutamine levels, GlnD hydrolyzes PII-UMP to PII and UMP (deuridylylation). Thus, controls uridylylation state and activity of the PII proteins, and plays an important role in the regulation of nitrogen metabolism.</text>
</comment>
<dbReference type="SUPFAM" id="SSF55021">
    <property type="entry name" value="ACT-like"/>
    <property type="match status" value="2"/>
</dbReference>
<keyword evidence="6 8" id="KW-0511">Multifunctional enzyme</keyword>
<accession>A0A4V1INV3</accession>
<keyword evidence="2 8" id="KW-0548">Nucleotidyltransferase</keyword>
<evidence type="ECO:0000256" key="4">
    <source>
        <dbReference type="ARBA" id="ARBA00022801"/>
    </source>
</evidence>
<evidence type="ECO:0000256" key="5">
    <source>
        <dbReference type="ARBA" id="ARBA00022842"/>
    </source>
</evidence>
<comment type="catalytic activity">
    <reaction evidence="7">
        <text>guanosine 3',5'-bis(diphosphate) + H2O = GDP + diphosphate + H(+)</text>
        <dbReference type="Rhea" id="RHEA:14253"/>
        <dbReference type="ChEBI" id="CHEBI:15377"/>
        <dbReference type="ChEBI" id="CHEBI:15378"/>
        <dbReference type="ChEBI" id="CHEBI:33019"/>
        <dbReference type="ChEBI" id="CHEBI:58189"/>
        <dbReference type="ChEBI" id="CHEBI:77828"/>
        <dbReference type="EC" id="3.1.7.2"/>
    </reaction>
</comment>
<dbReference type="Pfam" id="PF08335">
    <property type="entry name" value="GlnD_UR_UTase"/>
    <property type="match status" value="1"/>
</dbReference>
<comment type="caution">
    <text evidence="8">Lacks conserved residue(s) required for the propagation of feature annotation.</text>
</comment>
<sequence>MFIPPSFDQLCTELFDKGQFRADLILSSNPLPAYKKSLQRAQQKMDELYQAGINIEHLVHGRAWVMDQLLMLAWEFYVGQQQEDIVLLAVGGYGRGQLHPHSDIDLLILLSGNQHNHYLSAIQSFLTLLWDLNLAVGHSVRSLDECVSAAADEITVMTNILEARVITGFAPLLNKLWQRIGYLGIWPSRLFLQAKYEEQRTRHKKYNETEYNLEPNLKSSPGGLRDIQMISWVTRRHFGTTKLHDLVNCQLLTENEYSILISGQDFLWQVRYGLHMLARRDENRLLFDYQQQLATLFGYKDRPGSLAVEQFMQKYFRVVMSLGELNDLLLQHFDDLILSAGQAQTVVSINERFQTRNNYIEVVTPDVFRKTPSALLEIFVIMTQNPSILGVKATTIRLIREHRYLINNEFRNDPHNAALFLQLMAAPYGLTVNLRRMVRYGLMGRYLPEFGRIIGQMQHDLFHIYSVDAHTLLLIKFLRRFHYSENAEQFPVASEIVQRLPDLALLHIAGLYHDIAKGRGGNHSELGAEDARAFCIRHSIAKEDSNLIIWLVRNHLLMSTTAQRKDLSDPEVIHAFARQVIDQTHLDYLYVLTVADINATNPKLWNSWRAALLRQLYQETKRVLRRGLEKPADKNERIASRQEEALALLNTENIPATQIFNIWHSLDDNYFLRHSVEEIVWHTQGILTENTTNGPLVLVRETTHPGFEGATQLFIYTKDSDNLFAAATAAIDQLNLNIQDARIITSHNNYSLDTFTVLEADSTPIGDNPQRIKRIKRTLTHKLNNPARYPSIIQRRTPRQLKHFTYPAEVTISNNPNNGTTILEIIAPDRPGLLALLGRIFMELGLFIHNAKIATLGERVEDVFFITDAHGCPITDADKCEHIRQTICKQLDDRALQDAGRRTSRRKSLTIQ</sequence>
<keyword evidence="5 8" id="KW-0460">Magnesium</keyword>
<gene>
    <name evidence="8" type="primary">glnD</name>
    <name evidence="11" type="ORF">B9G39_17195</name>
</gene>
<name>A0A4V1INV3_9GAMM</name>
<evidence type="ECO:0000256" key="2">
    <source>
        <dbReference type="ARBA" id="ARBA00022695"/>
    </source>
</evidence>
<feature type="domain" description="ACT" evidence="9">
    <location>
        <begin position="712"/>
        <end position="790"/>
    </location>
</feature>
<dbReference type="CDD" id="cd04899">
    <property type="entry name" value="ACT_ACR-UUR-like_2"/>
    <property type="match status" value="1"/>
</dbReference>
<dbReference type="InterPro" id="IPR043519">
    <property type="entry name" value="NT_sf"/>
</dbReference>
<dbReference type="InterPro" id="IPR010043">
    <property type="entry name" value="UTase/UR"/>
</dbReference>
<keyword evidence="1 8" id="KW-0808">Transferase</keyword>
<dbReference type="InterPro" id="IPR002912">
    <property type="entry name" value="ACT_dom"/>
</dbReference>
<dbReference type="SUPFAM" id="SSF109604">
    <property type="entry name" value="HD-domain/PDEase-like"/>
    <property type="match status" value="1"/>
</dbReference>
<dbReference type="SUPFAM" id="SSF81593">
    <property type="entry name" value="Nucleotidyltransferase substrate binding subunit/domain"/>
    <property type="match status" value="1"/>
</dbReference>
<dbReference type="FunFam" id="1.10.3090.10:FF:000005">
    <property type="entry name" value="Bifunctional uridylyltransferase/uridylyl-removing enzyme"/>
    <property type="match status" value="1"/>
</dbReference>
<evidence type="ECO:0000313" key="11">
    <source>
        <dbReference type="EMBL" id="RDH45031.1"/>
    </source>
</evidence>
<dbReference type="AlphaFoldDB" id="A0A4V1INV3"/>
<feature type="domain" description="ACT" evidence="9">
    <location>
        <begin position="822"/>
        <end position="901"/>
    </location>
</feature>
<dbReference type="Proteomes" id="UP000257039">
    <property type="component" value="Unassembled WGS sequence"/>
</dbReference>
<comment type="activity regulation">
    <text evidence="8">Uridylyltransferase (UTase) activity is inhibited by glutamine, while glutamine activates uridylyl-removing (UR) activity.</text>
</comment>
<dbReference type="CDD" id="cd00077">
    <property type="entry name" value="HDc"/>
    <property type="match status" value="1"/>
</dbReference>
<evidence type="ECO:0000259" key="9">
    <source>
        <dbReference type="PROSITE" id="PS51671"/>
    </source>
</evidence>
<dbReference type="PROSITE" id="PS51831">
    <property type="entry name" value="HD"/>
    <property type="match status" value="1"/>
</dbReference>
<evidence type="ECO:0000256" key="3">
    <source>
        <dbReference type="ARBA" id="ARBA00022737"/>
    </source>
</evidence>
<dbReference type="CDD" id="cd05401">
    <property type="entry name" value="NT_GlnE_GlnD_like"/>
    <property type="match status" value="1"/>
</dbReference>
<dbReference type="InterPro" id="IPR045865">
    <property type="entry name" value="ACT-like_dom_sf"/>
</dbReference>
<dbReference type="Pfam" id="PF01966">
    <property type="entry name" value="HD"/>
    <property type="match status" value="1"/>
</dbReference>
<dbReference type="PANTHER" id="PTHR47320:SF1">
    <property type="entry name" value="BIFUNCTIONAL URIDYLYLTRANSFERASE_URIDYLYL-REMOVING ENZYME"/>
    <property type="match status" value="1"/>
</dbReference>
<feature type="region of interest" description="Uridylyltransferase" evidence="8">
    <location>
        <begin position="1"/>
        <end position="348"/>
    </location>
</feature>
<keyword evidence="12" id="KW-1185">Reference proteome</keyword>
<dbReference type="InterPro" id="IPR002934">
    <property type="entry name" value="Polymerase_NTP_transf_dom"/>
</dbReference>
<evidence type="ECO:0000256" key="8">
    <source>
        <dbReference type="HAMAP-Rule" id="MF_00277"/>
    </source>
</evidence>
<dbReference type="PROSITE" id="PS51671">
    <property type="entry name" value="ACT"/>
    <property type="match status" value="2"/>
</dbReference>
<dbReference type="EMBL" id="NDXW01000001">
    <property type="protein sequence ID" value="RDH45031.1"/>
    <property type="molecule type" value="Genomic_DNA"/>
</dbReference>
<dbReference type="EC" id="2.7.7.59" evidence="8"/>
<dbReference type="HAMAP" id="MF_00277">
    <property type="entry name" value="PII_uridylyl_transf"/>
    <property type="match status" value="1"/>
</dbReference>
<dbReference type="GO" id="GO:0008893">
    <property type="term" value="F:guanosine-3',5'-bis(diphosphate) 3'-diphosphatase activity"/>
    <property type="evidence" value="ECO:0007669"/>
    <property type="project" value="UniProtKB-EC"/>
</dbReference>
<comment type="cofactor">
    <cofactor evidence="8">
        <name>Mg(2+)</name>
        <dbReference type="ChEBI" id="CHEBI:18420"/>
    </cofactor>
</comment>
<evidence type="ECO:0000259" key="10">
    <source>
        <dbReference type="PROSITE" id="PS51831"/>
    </source>
</evidence>
<reference evidence="11 12" key="1">
    <citation type="submission" date="2017-04" db="EMBL/GenBank/DDBJ databases">
        <title>Draft genome sequence of Zooshikella ganghwensis VG4 isolated from Red Sea sediments.</title>
        <authorList>
            <person name="Rehman Z."/>
            <person name="Alam I."/>
            <person name="Kamau A."/>
            <person name="Bajic V."/>
            <person name="Leiknes T."/>
        </authorList>
    </citation>
    <scope>NUCLEOTIDE SEQUENCE [LARGE SCALE GENOMIC DNA]</scope>
    <source>
        <strain evidence="11 12">VG4</strain>
    </source>
</reference>
<comment type="caution">
    <text evidence="11">The sequence shown here is derived from an EMBL/GenBank/DDBJ whole genome shotgun (WGS) entry which is preliminary data.</text>
</comment>
<dbReference type="RefSeq" id="WP_094788062.1">
    <property type="nucleotide sequence ID" value="NZ_NDXW01000001.1"/>
</dbReference>
<comment type="domain">
    <text evidence="8">Has four distinct domains: an N-terminal nucleotidyltransferase (NT) domain responsible for UTase activity, a central HD domain that encodes UR activity, and two C-terminal ACT domains that seem to have a role in glutamine sensing.</text>
</comment>
<protein>
    <recommendedName>
        <fullName evidence="8">Bifunctional uridylyltransferase/uridylyl-removing enzyme</fullName>
        <shortName evidence="8">UTase/UR</shortName>
    </recommendedName>
    <alternativeName>
        <fullName evidence="8">Bifunctional [protein-PII] modification enzyme</fullName>
    </alternativeName>
    <alternativeName>
        <fullName evidence="8">Bifunctional nitrogen sensor protein</fullName>
    </alternativeName>
    <domain>
        <recommendedName>
            <fullName evidence="8">[Protein-PII] uridylyltransferase</fullName>
            <shortName evidence="8">PII uridylyltransferase</shortName>
            <shortName evidence="8">UTase</shortName>
            <ecNumber evidence="8">2.7.7.59</ecNumber>
        </recommendedName>
    </domain>
    <domain>
        <recommendedName>
            <fullName evidence="8">[Protein-PII]-UMP uridylyl-removing enzyme</fullName>
            <shortName evidence="8">UR</shortName>
            <ecNumber evidence="8">3.1.4.-</ecNumber>
        </recommendedName>
    </domain>
</protein>
<keyword evidence="3" id="KW-0677">Repeat</keyword>
<comment type="catalytic activity">
    <reaction evidence="8">
        <text>[protein-PII]-uridylyl-L-tyrosine + H2O = [protein-PII]-L-tyrosine + UMP + H(+)</text>
        <dbReference type="Rhea" id="RHEA:48600"/>
        <dbReference type="Rhea" id="RHEA-COMP:12147"/>
        <dbReference type="Rhea" id="RHEA-COMP:12148"/>
        <dbReference type="ChEBI" id="CHEBI:15377"/>
        <dbReference type="ChEBI" id="CHEBI:15378"/>
        <dbReference type="ChEBI" id="CHEBI:46858"/>
        <dbReference type="ChEBI" id="CHEBI:57865"/>
        <dbReference type="ChEBI" id="CHEBI:90602"/>
    </reaction>
</comment>
<dbReference type="GO" id="GO:0008081">
    <property type="term" value="F:phosphoric diester hydrolase activity"/>
    <property type="evidence" value="ECO:0007669"/>
    <property type="project" value="UniProtKB-UniRule"/>
</dbReference>
<dbReference type="NCBIfam" id="NF001366">
    <property type="entry name" value="PRK00275.1"/>
    <property type="match status" value="1"/>
</dbReference>
<feature type="domain" description="HD" evidence="10">
    <location>
        <begin position="467"/>
        <end position="589"/>
    </location>
</feature>
<proteinExistence type="inferred from homology"/>
<dbReference type="GO" id="GO:0008773">
    <property type="term" value="F:[protein-PII] uridylyltransferase activity"/>
    <property type="evidence" value="ECO:0007669"/>
    <property type="project" value="UniProtKB-UniRule"/>
</dbReference>
<comment type="catalytic activity">
    <reaction evidence="8">
        <text>[protein-PII]-L-tyrosine + UTP = [protein-PII]-uridylyl-L-tyrosine + diphosphate</text>
        <dbReference type="Rhea" id="RHEA:13673"/>
        <dbReference type="Rhea" id="RHEA-COMP:12147"/>
        <dbReference type="Rhea" id="RHEA-COMP:12148"/>
        <dbReference type="ChEBI" id="CHEBI:33019"/>
        <dbReference type="ChEBI" id="CHEBI:46398"/>
        <dbReference type="ChEBI" id="CHEBI:46858"/>
        <dbReference type="ChEBI" id="CHEBI:90602"/>
        <dbReference type="EC" id="2.7.7.59"/>
    </reaction>
</comment>
<dbReference type="NCBIfam" id="TIGR01693">
    <property type="entry name" value="UTase_glnD"/>
    <property type="match status" value="1"/>
</dbReference>
<dbReference type="SUPFAM" id="SSF81301">
    <property type="entry name" value="Nucleotidyltransferase"/>
    <property type="match status" value="1"/>
</dbReference>
<dbReference type="InterPro" id="IPR003607">
    <property type="entry name" value="HD/PDEase_dom"/>
</dbReference>
<dbReference type="Pfam" id="PF01909">
    <property type="entry name" value="NTP_transf_2"/>
    <property type="match status" value="1"/>
</dbReference>
<comment type="similarity">
    <text evidence="8">Belongs to the GlnD family.</text>
</comment>
<keyword evidence="4 8" id="KW-0378">Hydrolase</keyword>
<dbReference type="SMART" id="SM00471">
    <property type="entry name" value="HDc"/>
    <property type="match status" value="1"/>
</dbReference>
<dbReference type="Gene3D" id="1.10.3090.10">
    <property type="entry name" value="cca-adding enzyme, domain 2"/>
    <property type="match status" value="1"/>
</dbReference>
<dbReference type="EC" id="3.1.4.-" evidence="8"/>